<dbReference type="AlphaFoldDB" id="A0A0A0V701"/>
<proteinExistence type="evidence at transcript level"/>
<evidence type="ECO:0000313" key="1">
    <source>
        <dbReference type="EMBL" id="AIW62659.1"/>
    </source>
</evidence>
<sequence length="158" mass="17534">MQELFDMIVAEPQAMQKQMCTHGTDERAQYLKNAPCFQKVLSNDNLKPHIDDFMAALEKATEVKFDQRIPAVCCGFQRFFTSMINLVEEDCGTKVLDEGSLMLGLSVTSISDMFCKGYQKGSPKCEGILPPSGSPYKGVESDNQLIRFVASAMANFAK</sequence>
<organism evidence="1">
    <name type="scientific">Scytodes thoracica</name>
    <name type="common">Spitting spider</name>
    <name type="synonym">Aranea thoracica</name>
    <dbReference type="NCBI Taxonomy" id="1112478"/>
    <lineage>
        <taxon>Eukaryota</taxon>
        <taxon>Metazoa</taxon>
        <taxon>Ecdysozoa</taxon>
        <taxon>Arthropoda</taxon>
        <taxon>Chelicerata</taxon>
        <taxon>Arachnida</taxon>
        <taxon>Araneae</taxon>
        <taxon>Araneomorphae</taxon>
        <taxon>Haplogynae</taxon>
        <taxon>Scytodoidea</taxon>
        <taxon>Scytodidae</taxon>
        <taxon>Scytodes</taxon>
    </lineage>
</organism>
<dbReference type="PANTHER" id="PTHR33964:SF1">
    <property type="entry name" value="RE45066P"/>
    <property type="match status" value="1"/>
</dbReference>
<name>A0A0A0V701_SCYTH</name>
<accession>A0A0A0V701</accession>
<reference evidence="1" key="1">
    <citation type="submission" date="2013-11" db="EMBL/GenBank/DDBJ databases">
        <authorList>
            <person name="Thropp P.A."/>
            <person name="Correa S.M."/>
            <person name="Garb J.E."/>
            <person name="Binford G.J."/>
        </authorList>
    </citation>
    <scope>NUCLEOTIDE SEQUENCE</scope>
    <source>
        <tissue evidence="1">Venom gland</tissue>
    </source>
</reference>
<dbReference type="EMBL" id="KF860763">
    <property type="protein sequence ID" value="AIW62659.1"/>
    <property type="molecule type" value="mRNA"/>
</dbReference>
<protein>
    <submittedName>
        <fullName evidence="1">Uncharacterized protein</fullName>
    </submittedName>
</protein>
<dbReference type="PANTHER" id="PTHR33964">
    <property type="entry name" value="RE45066P-RELATED"/>
    <property type="match status" value="1"/>
</dbReference>
<reference evidence="1" key="2">
    <citation type="journal article" date="2014" name="J. Proteome Res.">
        <title>Spit and venom from scytodes spiders: a diverse and distinct cocktail.</title>
        <authorList>
            <person name="Zobel-Thropp P.A."/>
            <person name="Correa S.M."/>
            <person name="Garb J.E."/>
            <person name="Binford G.J."/>
        </authorList>
    </citation>
    <scope>NUCLEOTIDE SEQUENCE</scope>
    <source>
        <tissue evidence="1">Venom gland</tissue>
    </source>
</reference>